<accession>A0A5E8CLS1</accession>
<name>A0A5E8CLS1_9ZZZZ</name>
<evidence type="ECO:0000313" key="2">
    <source>
        <dbReference type="EMBL" id="VVU95245.1"/>
    </source>
</evidence>
<dbReference type="GO" id="GO:0005524">
    <property type="term" value="F:ATP binding"/>
    <property type="evidence" value="ECO:0007669"/>
    <property type="project" value="InterPro"/>
</dbReference>
<dbReference type="PROSITE" id="PS50975">
    <property type="entry name" value="ATP_GRASP"/>
    <property type="match status" value="1"/>
</dbReference>
<feature type="domain" description="ATP-grasp" evidence="1">
    <location>
        <begin position="47"/>
        <end position="236"/>
    </location>
</feature>
<protein>
    <recommendedName>
        <fullName evidence="1">ATP-grasp domain-containing protein</fullName>
    </recommendedName>
</protein>
<proteinExistence type="predicted"/>
<dbReference type="GO" id="GO:0046872">
    <property type="term" value="F:metal ion binding"/>
    <property type="evidence" value="ECO:0007669"/>
    <property type="project" value="InterPro"/>
</dbReference>
<dbReference type="InterPro" id="IPR011761">
    <property type="entry name" value="ATP-grasp"/>
</dbReference>
<sequence length="307" mass="36301">MRLIILFDPDFEKKESSYKIYFNNFNNKVNFFYYSDKKQYKLNSKNKFIEKCHELEIPVPITTINKYNPEQNYPVLLKYAYGCHSTNNFVINNKNELEEKLKETNDYQIQQLLNDAEFYNIQYLLQKKANIIESRPVNLTKIINKLNYQIGSKHIGLTDLFDLAKFKIDPLVQHIKEDFNKQELESEKIINFDFALLKENNILFLEANVRIGGSYFLSDIMTSECSPSDGISYLIDDNYFTQIKVKSKIKEKIFEINNNQPSLYSGQVENKKIGFIVFSDKNDFDTTSNDIYNFFNESSYKNSHRVY</sequence>
<dbReference type="AlphaFoldDB" id="A0A5E8CLS1"/>
<evidence type="ECO:0000259" key="1">
    <source>
        <dbReference type="PROSITE" id="PS50975"/>
    </source>
</evidence>
<reference evidence="2" key="1">
    <citation type="submission" date="2019-09" db="EMBL/GenBank/DDBJ databases">
        <authorList>
            <person name="Needham M D."/>
        </authorList>
    </citation>
    <scope>NUCLEOTIDE SEQUENCE</scope>
</reference>
<gene>
    <name evidence="2" type="ORF">CPAV1605_970</name>
</gene>
<organism evidence="2">
    <name type="scientific">seawater metagenome</name>
    <dbReference type="NCBI Taxonomy" id="1561972"/>
    <lineage>
        <taxon>unclassified sequences</taxon>
        <taxon>metagenomes</taxon>
        <taxon>ecological metagenomes</taxon>
    </lineage>
</organism>
<dbReference type="EMBL" id="CABVLZ010000004">
    <property type="protein sequence ID" value="VVU95245.1"/>
    <property type="molecule type" value="Genomic_DNA"/>
</dbReference>
<dbReference type="SUPFAM" id="SSF56059">
    <property type="entry name" value="Glutathione synthetase ATP-binding domain-like"/>
    <property type="match status" value="1"/>
</dbReference>